<keyword evidence="6" id="KW-1185">Reference proteome</keyword>
<protein>
    <submittedName>
        <fullName evidence="5">TldD/PmbA family protein</fullName>
    </submittedName>
</protein>
<dbReference type="Gene3D" id="3.30.2290.10">
    <property type="entry name" value="PmbA/TldD superfamily"/>
    <property type="match status" value="1"/>
</dbReference>
<sequence>MQHSDIQKVLDQVSAAGASGDLIVDGGESVSLKANAGALEEHAVRSSQILGLRVIKDQKVGIAYSEATDEEAITQLVNQALTNASYSEINADESLLGNQAQLVTDDAVLAPKDTTSIEEKIEFALALEAQLLKKDKIQSVPYNGVTHSTSTRSVYSTAGLSAQSKASSAVAYAYALAADGDKNAMSGIGQASRQFTELNVESIVEPTWEDCMALLKGTPVPTKHYDVIFDPNQQADIFDVFTMALSGKSAKDGLNPWREKLGKTVADERLSLIDSPTNTDGFGYQLFDVEGVACRDVSIISQGSLSTLLHNSATAHYFGIESTGHASRNPKSALSVGAHQLVVGAGDANKSELEQGEYLYITELSGTHSGANAISGDFSFGASGYLCKDGERLQPVRGITIAGNFYDMLKRITCIGDTQHWNWQRSSLMASIRFADLAVSGS</sequence>
<accession>A0ABV7WS53</accession>
<evidence type="ECO:0000256" key="1">
    <source>
        <dbReference type="ARBA" id="ARBA00005836"/>
    </source>
</evidence>
<comment type="similarity">
    <text evidence="1">Belongs to the peptidase U62 family.</text>
</comment>
<dbReference type="SUPFAM" id="SSF111283">
    <property type="entry name" value="Putative modulator of DNA gyrase, PmbA/TldD"/>
    <property type="match status" value="1"/>
</dbReference>
<dbReference type="InterPro" id="IPR035068">
    <property type="entry name" value="TldD/PmbA_N"/>
</dbReference>
<dbReference type="InterPro" id="IPR045570">
    <property type="entry name" value="Metalloprtase-TldD/E_cen_dom"/>
</dbReference>
<evidence type="ECO:0000313" key="5">
    <source>
        <dbReference type="EMBL" id="MFC3702116.1"/>
    </source>
</evidence>
<dbReference type="Pfam" id="PF19290">
    <property type="entry name" value="PmbA_TldD_2nd"/>
    <property type="match status" value="1"/>
</dbReference>
<name>A0ABV7WS53_9GAMM</name>
<dbReference type="Pfam" id="PF01523">
    <property type="entry name" value="PmbA_TldD_1st"/>
    <property type="match status" value="1"/>
</dbReference>
<dbReference type="PANTHER" id="PTHR43421">
    <property type="entry name" value="METALLOPROTEASE PMBA"/>
    <property type="match status" value="1"/>
</dbReference>
<feature type="domain" description="Metalloprotease TldD/E N-terminal" evidence="2">
    <location>
        <begin position="21"/>
        <end position="84"/>
    </location>
</feature>
<evidence type="ECO:0000259" key="4">
    <source>
        <dbReference type="Pfam" id="PF19290"/>
    </source>
</evidence>
<feature type="domain" description="Metalloprotease TldD/E C-terminal" evidence="3">
    <location>
        <begin position="222"/>
        <end position="441"/>
    </location>
</feature>
<dbReference type="InterPro" id="IPR036059">
    <property type="entry name" value="TldD/PmbA_sf"/>
</dbReference>
<dbReference type="InterPro" id="IPR045569">
    <property type="entry name" value="Metalloprtase-TldD/E_C"/>
</dbReference>
<dbReference type="RefSeq" id="WP_290281558.1">
    <property type="nucleotide sequence ID" value="NZ_JAUFQI010000001.1"/>
</dbReference>
<feature type="domain" description="Metalloprotease TldD/E central" evidence="4">
    <location>
        <begin position="113"/>
        <end position="204"/>
    </location>
</feature>
<organism evidence="5 6">
    <name type="scientific">Reinekea marina</name>
    <dbReference type="NCBI Taxonomy" id="1310421"/>
    <lineage>
        <taxon>Bacteria</taxon>
        <taxon>Pseudomonadati</taxon>
        <taxon>Pseudomonadota</taxon>
        <taxon>Gammaproteobacteria</taxon>
        <taxon>Oceanospirillales</taxon>
        <taxon>Saccharospirillaceae</taxon>
        <taxon>Reinekea</taxon>
    </lineage>
</organism>
<evidence type="ECO:0000313" key="6">
    <source>
        <dbReference type="Proteomes" id="UP001595710"/>
    </source>
</evidence>
<dbReference type="InterPro" id="IPR047657">
    <property type="entry name" value="PmbA"/>
</dbReference>
<evidence type="ECO:0000259" key="3">
    <source>
        <dbReference type="Pfam" id="PF19289"/>
    </source>
</evidence>
<dbReference type="InterPro" id="IPR002510">
    <property type="entry name" value="Metalloprtase-TldD/E_N"/>
</dbReference>
<reference evidence="6" key="1">
    <citation type="journal article" date="2019" name="Int. J. Syst. Evol. Microbiol.">
        <title>The Global Catalogue of Microorganisms (GCM) 10K type strain sequencing project: providing services to taxonomists for standard genome sequencing and annotation.</title>
        <authorList>
            <consortium name="The Broad Institute Genomics Platform"/>
            <consortium name="The Broad Institute Genome Sequencing Center for Infectious Disease"/>
            <person name="Wu L."/>
            <person name="Ma J."/>
        </authorList>
    </citation>
    <scope>NUCLEOTIDE SEQUENCE [LARGE SCALE GENOMIC DNA]</scope>
    <source>
        <strain evidence="6">CECT 8288</strain>
    </source>
</reference>
<dbReference type="Pfam" id="PF19289">
    <property type="entry name" value="PmbA_TldD_3rd"/>
    <property type="match status" value="1"/>
</dbReference>
<comment type="caution">
    <text evidence="5">The sequence shown here is derived from an EMBL/GenBank/DDBJ whole genome shotgun (WGS) entry which is preliminary data.</text>
</comment>
<dbReference type="EMBL" id="JBHRYN010000012">
    <property type="protein sequence ID" value="MFC3702116.1"/>
    <property type="molecule type" value="Genomic_DNA"/>
</dbReference>
<proteinExistence type="inferred from homology"/>
<evidence type="ECO:0000259" key="2">
    <source>
        <dbReference type="Pfam" id="PF01523"/>
    </source>
</evidence>
<gene>
    <name evidence="5" type="ORF">ACFOND_10720</name>
</gene>
<dbReference type="PANTHER" id="PTHR43421:SF1">
    <property type="entry name" value="METALLOPROTEASE PMBA"/>
    <property type="match status" value="1"/>
</dbReference>
<dbReference type="Proteomes" id="UP001595710">
    <property type="component" value="Unassembled WGS sequence"/>
</dbReference>